<organism evidence="1 2">
    <name type="scientific">Candidatus Yanofskybacteria bacterium RIFCSPLOWO2_02_FULL_43_10b</name>
    <dbReference type="NCBI Taxonomy" id="1802704"/>
    <lineage>
        <taxon>Bacteria</taxon>
        <taxon>Candidatus Yanofskyibacteriota</taxon>
    </lineage>
</organism>
<name>A0A1F8GZL7_9BACT</name>
<dbReference type="AlphaFoldDB" id="A0A1F8GZL7"/>
<accession>A0A1F8GZL7</accession>
<dbReference type="Proteomes" id="UP000177676">
    <property type="component" value="Unassembled WGS sequence"/>
</dbReference>
<comment type="caution">
    <text evidence="1">The sequence shown here is derived from an EMBL/GenBank/DDBJ whole genome shotgun (WGS) entry which is preliminary data.</text>
</comment>
<sequence>MELAKKFSLEANEIYGVEWTNQFGFHGLKWTDISNWLKEHPEYKMENPLDSWALGVKEKFKTSARLIK</sequence>
<gene>
    <name evidence="1" type="ORF">A3I92_02775</name>
</gene>
<dbReference type="EMBL" id="MGKS01000045">
    <property type="protein sequence ID" value="OGN30873.1"/>
    <property type="molecule type" value="Genomic_DNA"/>
</dbReference>
<evidence type="ECO:0000313" key="1">
    <source>
        <dbReference type="EMBL" id="OGN30873.1"/>
    </source>
</evidence>
<evidence type="ECO:0000313" key="2">
    <source>
        <dbReference type="Proteomes" id="UP000177676"/>
    </source>
</evidence>
<reference evidence="1 2" key="1">
    <citation type="journal article" date="2016" name="Nat. Commun.">
        <title>Thousands of microbial genomes shed light on interconnected biogeochemical processes in an aquifer system.</title>
        <authorList>
            <person name="Anantharaman K."/>
            <person name="Brown C.T."/>
            <person name="Hug L.A."/>
            <person name="Sharon I."/>
            <person name="Castelle C.J."/>
            <person name="Probst A.J."/>
            <person name="Thomas B.C."/>
            <person name="Singh A."/>
            <person name="Wilkins M.J."/>
            <person name="Karaoz U."/>
            <person name="Brodie E.L."/>
            <person name="Williams K.H."/>
            <person name="Hubbard S.S."/>
            <person name="Banfield J.F."/>
        </authorList>
    </citation>
    <scope>NUCLEOTIDE SEQUENCE [LARGE SCALE GENOMIC DNA]</scope>
</reference>
<proteinExistence type="predicted"/>
<protein>
    <submittedName>
        <fullName evidence="1">Uncharacterized protein</fullName>
    </submittedName>
</protein>